<evidence type="ECO:0000256" key="2">
    <source>
        <dbReference type="ARBA" id="ARBA00022741"/>
    </source>
</evidence>
<proteinExistence type="inferred from homology"/>
<keyword evidence="5" id="KW-0143">Chaperone</keyword>
<dbReference type="PROSITE" id="PS01036">
    <property type="entry name" value="HSP70_3"/>
    <property type="match status" value="1"/>
</dbReference>
<protein>
    <submittedName>
        <fullName evidence="6">Hsp70 protein</fullName>
    </submittedName>
</protein>
<sequence>MGYCLGVDLGTTSAAAAVADGVRLDVVPLGNRSPVMPSAVYVRDDGALVAGDEAAGHAVSDPDRVASEITRRLGSPTPVVLGGTSHPATDLLAALLQEVVARVTAQQGLDPELVVLTHPATWGPFRQGLFEEVPQLAGIPDARTTTEPEAAVAYHATTRQSPPEEIVAVYDLGGGTFDAAVLHRDGRSTAVLGTPEGIERLGGAAFDEAVLSFVDDATGGALSELDRDDPRAAVALARLRRDCTLAKEALTLDTETVIPVDLPGVHPEVRLTREEFEELVLGLVESTITAFRRALCSAGVSPEVLSAVLLIGGSSRIPLVARLLSRELGRPLGVDARPQHAVALGAAASGDLHPAAHPRIPRGRS</sequence>
<evidence type="ECO:0000256" key="3">
    <source>
        <dbReference type="ARBA" id="ARBA00022840"/>
    </source>
</evidence>
<dbReference type="AlphaFoldDB" id="A0A1G9NHC0"/>
<dbReference type="STRING" id="1137991.SAMN05660642_01035"/>
<evidence type="ECO:0000256" key="4">
    <source>
        <dbReference type="ARBA" id="ARBA00023016"/>
    </source>
</evidence>
<dbReference type="GO" id="GO:0030968">
    <property type="term" value="P:endoplasmic reticulum unfolded protein response"/>
    <property type="evidence" value="ECO:0007669"/>
    <property type="project" value="TreeGrafter"/>
</dbReference>
<dbReference type="InterPro" id="IPR013126">
    <property type="entry name" value="Hsp_70_fam"/>
</dbReference>
<dbReference type="InterPro" id="IPR018181">
    <property type="entry name" value="Heat_shock_70_CS"/>
</dbReference>
<dbReference type="PANTHER" id="PTHR45639:SF34">
    <property type="entry name" value="CHAPERONE PROTEIN DNAK"/>
    <property type="match status" value="1"/>
</dbReference>
<keyword evidence="3" id="KW-0067">ATP-binding</keyword>
<dbReference type="EMBL" id="FNHE01000002">
    <property type="protein sequence ID" value="SDL85750.1"/>
    <property type="molecule type" value="Genomic_DNA"/>
</dbReference>
<dbReference type="GO" id="GO:0005524">
    <property type="term" value="F:ATP binding"/>
    <property type="evidence" value="ECO:0007669"/>
    <property type="project" value="UniProtKB-KW"/>
</dbReference>
<evidence type="ECO:0000256" key="1">
    <source>
        <dbReference type="ARBA" id="ARBA00007381"/>
    </source>
</evidence>
<keyword evidence="7" id="KW-1185">Reference proteome</keyword>
<evidence type="ECO:0000313" key="7">
    <source>
        <dbReference type="Proteomes" id="UP000198680"/>
    </source>
</evidence>
<dbReference type="GO" id="GO:0140662">
    <property type="term" value="F:ATP-dependent protein folding chaperone"/>
    <property type="evidence" value="ECO:0007669"/>
    <property type="project" value="InterPro"/>
</dbReference>
<dbReference type="Gene3D" id="3.30.420.40">
    <property type="match status" value="2"/>
</dbReference>
<reference evidence="7" key="1">
    <citation type="submission" date="2016-10" db="EMBL/GenBank/DDBJ databases">
        <authorList>
            <person name="Varghese N."/>
            <person name="Submissions S."/>
        </authorList>
    </citation>
    <scope>NUCLEOTIDE SEQUENCE [LARGE SCALE GENOMIC DNA]</scope>
    <source>
        <strain evidence="7">DSM 45419</strain>
    </source>
</reference>
<dbReference type="PANTHER" id="PTHR45639">
    <property type="entry name" value="HSC70CB, ISOFORM G-RELATED"/>
    <property type="match status" value="1"/>
</dbReference>
<keyword evidence="2" id="KW-0547">Nucleotide-binding</keyword>
<keyword evidence="4" id="KW-0346">Stress response</keyword>
<dbReference type="PRINTS" id="PR00301">
    <property type="entry name" value="HEATSHOCK70"/>
</dbReference>
<dbReference type="RefSeq" id="WP_091214672.1">
    <property type="nucleotide sequence ID" value="NZ_FNHE01000002.1"/>
</dbReference>
<dbReference type="Proteomes" id="UP000198680">
    <property type="component" value="Unassembled WGS sequence"/>
</dbReference>
<dbReference type="OrthoDB" id="9766019at2"/>
<comment type="similarity">
    <text evidence="1">Belongs to the heat shock protein 70 family.</text>
</comment>
<evidence type="ECO:0000313" key="6">
    <source>
        <dbReference type="EMBL" id="SDL85750.1"/>
    </source>
</evidence>
<accession>A0A1G9NHC0</accession>
<dbReference type="InterPro" id="IPR043129">
    <property type="entry name" value="ATPase_NBD"/>
</dbReference>
<name>A0A1G9NHC0_9ACTN</name>
<dbReference type="Gene3D" id="3.90.640.10">
    <property type="entry name" value="Actin, Chain A, domain 4"/>
    <property type="match status" value="1"/>
</dbReference>
<gene>
    <name evidence="6" type="ORF">SAMN05660642_01035</name>
</gene>
<dbReference type="SUPFAM" id="SSF53067">
    <property type="entry name" value="Actin-like ATPase domain"/>
    <property type="match status" value="2"/>
</dbReference>
<organism evidence="6 7">
    <name type="scientific">Geodermatophilus siccatus</name>
    <dbReference type="NCBI Taxonomy" id="1137991"/>
    <lineage>
        <taxon>Bacteria</taxon>
        <taxon>Bacillati</taxon>
        <taxon>Actinomycetota</taxon>
        <taxon>Actinomycetes</taxon>
        <taxon>Geodermatophilales</taxon>
        <taxon>Geodermatophilaceae</taxon>
        <taxon>Geodermatophilus</taxon>
    </lineage>
</organism>
<dbReference type="Pfam" id="PF00012">
    <property type="entry name" value="HSP70"/>
    <property type="match status" value="2"/>
</dbReference>
<evidence type="ECO:0000256" key="5">
    <source>
        <dbReference type="ARBA" id="ARBA00023186"/>
    </source>
</evidence>